<keyword evidence="4" id="KW-0472">Membrane</keyword>
<keyword evidence="6" id="KW-0418">Kinase</keyword>
<dbReference type="PANTHER" id="PTHR43547:SF2">
    <property type="entry name" value="HYBRID SIGNAL TRANSDUCTION HISTIDINE KINASE C"/>
    <property type="match status" value="1"/>
</dbReference>
<dbReference type="InterPro" id="IPR003661">
    <property type="entry name" value="HisK_dim/P_dom"/>
</dbReference>
<dbReference type="SMART" id="SM00387">
    <property type="entry name" value="HATPase_c"/>
    <property type="match status" value="1"/>
</dbReference>
<feature type="transmembrane region" description="Helical" evidence="4">
    <location>
        <begin position="257"/>
        <end position="278"/>
    </location>
</feature>
<reference evidence="6" key="1">
    <citation type="submission" date="2021-01" db="EMBL/GenBank/DDBJ databases">
        <title>Modified the classification status of verrucomicrobia.</title>
        <authorList>
            <person name="Feng X."/>
        </authorList>
    </citation>
    <scope>NUCLEOTIDE SEQUENCE</scope>
    <source>
        <strain evidence="6">KCTC 12986</strain>
    </source>
</reference>
<comment type="caution">
    <text evidence="6">The sequence shown here is derived from an EMBL/GenBank/DDBJ whole genome shotgun (WGS) entry which is preliminary data.</text>
</comment>
<proteinExistence type="predicted"/>
<dbReference type="RefSeq" id="WP_200391896.1">
    <property type="nucleotide sequence ID" value="NZ_JAENIO010000024.1"/>
</dbReference>
<keyword evidence="4" id="KW-0812">Transmembrane</keyword>
<evidence type="ECO:0000256" key="1">
    <source>
        <dbReference type="ARBA" id="ARBA00000085"/>
    </source>
</evidence>
<dbReference type="Pfam" id="PF00512">
    <property type="entry name" value="HisKA"/>
    <property type="match status" value="1"/>
</dbReference>
<dbReference type="SUPFAM" id="SSF47384">
    <property type="entry name" value="Homodimeric domain of signal transducing histidine kinase"/>
    <property type="match status" value="1"/>
</dbReference>
<accession>A0A934RP91</accession>
<keyword evidence="3" id="KW-0597">Phosphoprotein</keyword>
<feature type="domain" description="Histidine kinase" evidence="5">
    <location>
        <begin position="296"/>
        <end position="514"/>
    </location>
</feature>
<dbReference type="EMBL" id="JAENIO010000024">
    <property type="protein sequence ID" value="MBK1834460.1"/>
    <property type="molecule type" value="Genomic_DNA"/>
</dbReference>
<dbReference type="GO" id="GO:0000155">
    <property type="term" value="F:phosphorelay sensor kinase activity"/>
    <property type="evidence" value="ECO:0007669"/>
    <property type="project" value="InterPro"/>
</dbReference>
<evidence type="ECO:0000256" key="4">
    <source>
        <dbReference type="SAM" id="Phobius"/>
    </source>
</evidence>
<keyword evidence="7" id="KW-1185">Reference proteome</keyword>
<dbReference type="EC" id="2.7.13.3" evidence="2"/>
<dbReference type="Proteomes" id="UP000604083">
    <property type="component" value="Unassembled WGS sequence"/>
</dbReference>
<dbReference type="PROSITE" id="PS50109">
    <property type="entry name" value="HIS_KIN"/>
    <property type="match status" value="1"/>
</dbReference>
<protein>
    <recommendedName>
        <fullName evidence="2">histidine kinase</fullName>
        <ecNumber evidence="2">2.7.13.3</ecNumber>
    </recommendedName>
</protein>
<dbReference type="InterPro" id="IPR036097">
    <property type="entry name" value="HisK_dim/P_sf"/>
</dbReference>
<name>A0A934RP91_9BACT</name>
<keyword evidence="6" id="KW-0808">Transferase</keyword>
<dbReference type="InterPro" id="IPR004358">
    <property type="entry name" value="Sig_transdc_His_kin-like_C"/>
</dbReference>
<evidence type="ECO:0000313" key="7">
    <source>
        <dbReference type="Proteomes" id="UP000604083"/>
    </source>
</evidence>
<dbReference type="Gene3D" id="3.30.565.10">
    <property type="entry name" value="Histidine kinase-like ATPase, C-terminal domain"/>
    <property type="match status" value="1"/>
</dbReference>
<dbReference type="InterPro" id="IPR036890">
    <property type="entry name" value="HATPase_C_sf"/>
</dbReference>
<dbReference type="SUPFAM" id="SSF55874">
    <property type="entry name" value="ATPase domain of HSP90 chaperone/DNA topoisomerase II/histidine kinase"/>
    <property type="match status" value="1"/>
</dbReference>
<sequence length="526" mass="58442">MRLAALTLLPMALVALLVLLGGERLARRSDETRQALDRDRLLDFSQSLRRELTRLDELYEGHLARLAAASTELNEREFRPLLAEVTAIEACRVFRQTGPELEVFVPSQRANLPEITLAERRRPLNPEKAVVLPQDYLDEPLPAAGHWLRAPDGRHLVHCRPVQSGQAGHFVAFLIDEQALRARVNDHLAEWLPAIARPLSEGGEQVALLSPTGQTLARYGPDQKGIAAALIPERTHFGIYELRGWDRVTSVTRHDPATLAASIALSALLLAAGGALFLQQRRSLRLAAQRVSFVNRVSHELGSPLTNLTLNLDLAREALARDPAQTRRRLQLVTEETERLARLVGNVLSFSRRERDCLTVQAEVCQPTVLTRQVLETFRPALERRGMSLESDVAELPPHKLDPDAFCQILANLLSNCEKYAASGQWVRVSLREEKDALVLEVADRGPGIPSRARERIFRPFERVHDDTAEGSSGTGLGLTIARDLARRMEGDLVFCPARAPSGCLFRLTLPLRPVLSLLPSQEKSA</sequence>
<dbReference type="PANTHER" id="PTHR43547">
    <property type="entry name" value="TWO-COMPONENT HISTIDINE KINASE"/>
    <property type="match status" value="1"/>
</dbReference>
<comment type="catalytic activity">
    <reaction evidence="1">
        <text>ATP + protein L-histidine = ADP + protein N-phospho-L-histidine.</text>
        <dbReference type="EC" id="2.7.13.3"/>
    </reaction>
</comment>
<evidence type="ECO:0000256" key="3">
    <source>
        <dbReference type="ARBA" id="ARBA00022553"/>
    </source>
</evidence>
<evidence type="ECO:0000256" key="2">
    <source>
        <dbReference type="ARBA" id="ARBA00012438"/>
    </source>
</evidence>
<dbReference type="CDD" id="cd00082">
    <property type="entry name" value="HisKA"/>
    <property type="match status" value="1"/>
</dbReference>
<organism evidence="6 7">
    <name type="scientific">Roseibacillus ishigakijimensis</name>
    <dbReference type="NCBI Taxonomy" id="454146"/>
    <lineage>
        <taxon>Bacteria</taxon>
        <taxon>Pseudomonadati</taxon>
        <taxon>Verrucomicrobiota</taxon>
        <taxon>Verrucomicrobiia</taxon>
        <taxon>Verrucomicrobiales</taxon>
        <taxon>Verrucomicrobiaceae</taxon>
        <taxon>Roseibacillus</taxon>
    </lineage>
</organism>
<dbReference type="InterPro" id="IPR005467">
    <property type="entry name" value="His_kinase_dom"/>
</dbReference>
<gene>
    <name evidence="6" type="ORF">JIN78_10350</name>
</gene>
<dbReference type="InterPro" id="IPR003594">
    <property type="entry name" value="HATPase_dom"/>
</dbReference>
<dbReference type="PRINTS" id="PR00344">
    <property type="entry name" value="BCTRLSENSOR"/>
</dbReference>
<dbReference type="Pfam" id="PF02518">
    <property type="entry name" value="HATPase_c"/>
    <property type="match status" value="1"/>
</dbReference>
<evidence type="ECO:0000313" key="6">
    <source>
        <dbReference type="EMBL" id="MBK1834460.1"/>
    </source>
</evidence>
<evidence type="ECO:0000259" key="5">
    <source>
        <dbReference type="PROSITE" id="PS50109"/>
    </source>
</evidence>
<dbReference type="AlphaFoldDB" id="A0A934RP91"/>
<dbReference type="Gene3D" id="1.10.287.130">
    <property type="match status" value="1"/>
</dbReference>
<keyword evidence="4" id="KW-1133">Transmembrane helix</keyword>
<dbReference type="SMART" id="SM00388">
    <property type="entry name" value="HisKA"/>
    <property type="match status" value="1"/>
</dbReference>